<dbReference type="OrthoDB" id="8673861at2"/>
<evidence type="ECO:0000256" key="2">
    <source>
        <dbReference type="ARBA" id="ARBA00009023"/>
    </source>
</evidence>
<dbReference type="STRING" id="34002.SAMN04489859_102213"/>
<keyword evidence="7" id="KW-0675">Receptor</keyword>
<dbReference type="Pfam" id="PF03480">
    <property type="entry name" value="DctP"/>
    <property type="match status" value="1"/>
</dbReference>
<keyword evidence="4 6" id="KW-0732">Signal</keyword>
<dbReference type="PANTHER" id="PTHR33376:SF7">
    <property type="entry name" value="C4-DICARBOXYLATE-BINDING PROTEIN DCTB"/>
    <property type="match status" value="1"/>
</dbReference>
<sequence length="324" mass="34619">MRKYLLTAAFALLPFGAAAQEVTIKMGHAASSQHLFQDGLEMFAEKVAAKTDGAIAIEVFGDRQLGDDKQLLEGLQIGLIEGALVSSPTLPLVLGIQAFDALQLPFAVQDYGQIAEVLGSDLGAELLATLDDKSIKGLGFVEAGQRHFLSRQPVASTADFAGLKTRIVPIPLHEATWHAVGVSPIGMAYGEVYSALETGTIDAVEINLSSVQSESLHDAAKHVTLTGHYFWPGIVMVSGRVWEGLSDEHKAALQEAAQETTAEAYAHAAAQEDDTRSYLEANGVTVTDLSDLDRMLELTAPVVTEWSDKDPLIGKFRDAYGAGQ</sequence>
<dbReference type="PANTHER" id="PTHR33376">
    <property type="match status" value="1"/>
</dbReference>
<dbReference type="EMBL" id="FODE01000022">
    <property type="protein sequence ID" value="SEN92100.1"/>
    <property type="molecule type" value="Genomic_DNA"/>
</dbReference>
<keyword evidence="5" id="KW-0574">Periplasm</keyword>
<protein>
    <submittedName>
        <fullName evidence="7">Tripartite ATP-independent transporter solute receptor, DctP family</fullName>
    </submittedName>
</protein>
<evidence type="ECO:0000256" key="1">
    <source>
        <dbReference type="ARBA" id="ARBA00004418"/>
    </source>
</evidence>
<dbReference type="AlphaFoldDB" id="A0A1H8KGK2"/>
<evidence type="ECO:0000256" key="6">
    <source>
        <dbReference type="SAM" id="SignalP"/>
    </source>
</evidence>
<dbReference type="InterPro" id="IPR038404">
    <property type="entry name" value="TRAP_DctP_sf"/>
</dbReference>
<name>A0A1H8KGK2_9RHOB</name>
<reference evidence="7 8" key="1">
    <citation type="submission" date="2016-10" db="EMBL/GenBank/DDBJ databases">
        <authorList>
            <person name="de Groot N.N."/>
        </authorList>
    </citation>
    <scope>NUCLEOTIDE SEQUENCE [LARGE SCALE GENOMIC DNA]</scope>
    <source>
        <strain evidence="7 8">DSM 8512</strain>
    </source>
</reference>
<dbReference type="NCBIfam" id="TIGR00787">
    <property type="entry name" value="dctP"/>
    <property type="match status" value="1"/>
</dbReference>
<dbReference type="InterPro" id="IPR004682">
    <property type="entry name" value="TRAP_DctP"/>
</dbReference>
<dbReference type="Proteomes" id="UP000199054">
    <property type="component" value="Unassembled WGS sequence"/>
</dbReference>
<evidence type="ECO:0000313" key="7">
    <source>
        <dbReference type="EMBL" id="SEN92100.1"/>
    </source>
</evidence>
<accession>A0A1H8KGK2</accession>
<dbReference type="GO" id="GO:0055085">
    <property type="term" value="P:transmembrane transport"/>
    <property type="evidence" value="ECO:0007669"/>
    <property type="project" value="InterPro"/>
</dbReference>
<organism evidence="7 8">
    <name type="scientific">Paracoccus alcaliphilus</name>
    <dbReference type="NCBI Taxonomy" id="34002"/>
    <lineage>
        <taxon>Bacteria</taxon>
        <taxon>Pseudomonadati</taxon>
        <taxon>Pseudomonadota</taxon>
        <taxon>Alphaproteobacteria</taxon>
        <taxon>Rhodobacterales</taxon>
        <taxon>Paracoccaceae</taxon>
        <taxon>Paracoccus</taxon>
    </lineage>
</organism>
<dbReference type="InterPro" id="IPR018389">
    <property type="entry name" value="DctP_fam"/>
</dbReference>
<evidence type="ECO:0000313" key="8">
    <source>
        <dbReference type="Proteomes" id="UP000199054"/>
    </source>
</evidence>
<gene>
    <name evidence="7" type="ORF">SAMN04489859_102213</name>
</gene>
<feature type="chain" id="PRO_5011451757" evidence="6">
    <location>
        <begin position="20"/>
        <end position="324"/>
    </location>
</feature>
<evidence type="ECO:0000256" key="5">
    <source>
        <dbReference type="ARBA" id="ARBA00022764"/>
    </source>
</evidence>
<keyword evidence="3" id="KW-0813">Transport</keyword>
<comment type="subcellular location">
    <subcellularLocation>
        <location evidence="1">Periplasm</location>
    </subcellularLocation>
</comment>
<feature type="signal peptide" evidence="6">
    <location>
        <begin position="1"/>
        <end position="19"/>
    </location>
</feature>
<dbReference type="Gene3D" id="3.40.190.170">
    <property type="entry name" value="Bacterial extracellular solute-binding protein, family 7"/>
    <property type="match status" value="1"/>
</dbReference>
<dbReference type="RefSeq" id="WP_090613849.1">
    <property type="nucleotide sequence ID" value="NZ_CP067124.1"/>
</dbReference>
<comment type="similarity">
    <text evidence="2">Belongs to the bacterial solute-binding protein 7 family.</text>
</comment>
<dbReference type="CDD" id="cd13603">
    <property type="entry name" value="PBP2_TRAP_Siap_TeaA_like"/>
    <property type="match status" value="1"/>
</dbReference>
<dbReference type="PIRSF" id="PIRSF006470">
    <property type="entry name" value="DctB"/>
    <property type="match status" value="1"/>
</dbReference>
<proteinExistence type="inferred from homology"/>
<evidence type="ECO:0000256" key="3">
    <source>
        <dbReference type="ARBA" id="ARBA00022448"/>
    </source>
</evidence>
<keyword evidence="8" id="KW-1185">Reference proteome</keyword>
<dbReference type="GO" id="GO:0030288">
    <property type="term" value="C:outer membrane-bounded periplasmic space"/>
    <property type="evidence" value="ECO:0007669"/>
    <property type="project" value="InterPro"/>
</dbReference>
<dbReference type="NCBIfam" id="NF037995">
    <property type="entry name" value="TRAP_S1"/>
    <property type="match status" value="1"/>
</dbReference>
<evidence type="ECO:0000256" key="4">
    <source>
        <dbReference type="ARBA" id="ARBA00022729"/>
    </source>
</evidence>